<evidence type="ECO:0000256" key="4">
    <source>
        <dbReference type="ARBA" id="ARBA00020733"/>
    </source>
</evidence>
<dbReference type="EMBL" id="MU620934">
    <property type="protein sequence ID" value="KAI8577955.1"/>
    <property type="molecule type" value="Genomic_DNA"/>
</dbReference>
<comment type="similarity">
    <text evidence="2">Belongs to the NST1 family.</text>
</comment>
<feature type="compositionally biased region" description="Polar residues" evidence="7">
    <location>
        <begin position="107"/>
        <end position="128"/>
    </location>
</feature>
<evidence type="ECO:0000256" key="7">
    <source>
        <dbReference type="SAM" id="MobiDB-lite"/>
    </source>
</evidence>
<keyword evidence="5" id="KW-0963">Cytoplasm</keyword>
<reference evidence="8" key="2">
    <citation type="journal article" date="2022" name="Proc. Natl. Acad. Sci. U.S.A.">
        <title>Diploid-dominant life cycles characterize the early evolution of Fungi.</title>
        <authorList>
            <person name="Amses K.R."/>
            <person name="Simmons D.R."/>
            <person name="Longcore J.E."/>
            <person name="Mondo S.J."/>
            <person name="Seto K."/>
            <person name="Jeronimo G.H."/>
            <person name="Bonds A.E."/>
            <person name="Quandt C.A."/>
            <person name="Davis W.J."/>
            <person name="Chang Y."/>
            <person name="Federici B.A."/>
            <person name="Kuo A."/>
            <person name="LaButti K."/>
            <person name="Pangilinan J."/>
            <person name="Andreopoulos W."/>
            <person name="Tritt A."/>
            <person name="Riley R."/>
            <person name="Hundley H."/>
            <person name="Johnson J."/>
            <person name="Lipzen A."/>
            <person name="Barry K."/>
            <person name="Lang B.F."/>
            <person name="Cuomo C.A."/>
            <person name="Buchler N.E."/>
            <person name="Grigoriev I.V."/>
            <person name="Spatafora J.W."/>
            <person name="Stajich J.E."/>
            <person name="James T.Y."/>
        </authorList>
    </citation>
    <scope>NUCLEOTIDE SEQUENCE</scope>
    <source>
        <strain evidence="8">AG</strain>
    </source>
</reference>
<name>A0AAD5E7X3_UMBRA</name>
<dbReference type="InterPro" id="IPR025279">
    <property type="entry name" value="NST1"/>
</dbReference>
<dbReference type="Pfam" id="PF13945">
    <property type="entry name" value="NST1"/>
    <property type="match status" value="1"/>
</dbReference>
<dbReference type="GeneID" id="75915708"/>
<accession>A0AAD5E7X3</accession>
<feature type="region of interest" description="Disordered" evidence="7">
    <location>
        <begin position="363"/>
        <end position="398"/>
    </location>
</feature>
<protein>
    <recommendedName>
        <fullName evidence="4">Stress response protein NST1</fullName>
    </recommendedName>
    <alternativeName>
        <fullName evidence="3">Stress response protein nst1</fullName>
    </alternativeName>
</protein>
<comment type="subcellular location">
    <subcellularLocation>
        <location evidence="1">Cytoplasm</location>
    </subcellularLocation>
</comment>
<sequence length="421" mass="48165">MTMQRLVETAQGTSAGMTESMTENSGLVNARALRNGKSKKKKKKSVNKSNLGSPHHDASAAVNDDDDDHPIESIHSQDLSSRQQFDDMPNATSNKRKKKKKKSKSSAMESIDNQVTHSQPSALHSHNLTLPYKSDNDSRTKFSGDNIWSSNNNSEERQRIREFWLQLGEDERRSLVKVEKEAVLKKMKEQQKHSCNCSVCGKKRTAIEEELEILYDAYYEELEQYANHQQSNHGYGIARSLQDGYASMRTDAALVDAYANQILASKNPLDHQDDYDDEDDEDEDEDDEDDDDEDDDDDEYDGDYDDEDLSSRHGEHMMGNGDHFNFGNSLTVKGGILTVADDLLKNDGKKFLDMMERLAERRMQREEEAGLDQDEYYDDDDEDDDAYEDEVDEVSDDDANGLTFRRMMGAFYLHQLHYRIP</sequence>
<evidence type="ECO:0000256" key="6">
    <source>
        <dbReference type="ARBA" id="ARBA00023054"/>
    </source>
</evidence>
<keyword evidence="6" id="KW-0175">Coiled coil</keyword>
<organism evidence="8 9">
    <name type="scientific">Umbelopsis ramanniana AG</name>
    <dbReference type="NCBI Taxonomy" id="1314678"/>
    <lineage>
        <taxon>Eukaryota</taxon>
        <taxon>Fungi</taxon>
        <taxon>Fungi incertae sedis</taxon>
        <taxon>Mucoromycota</taxon>
        <taxon>Mucoromycotina</taxon>
        <taxon>Umbelopsidomycetes</taxon>
        <taxon>Umbelopsidales</taxon>
        <taxon>Umbelopsidaceae</taxon>
        <taxon>Umbelopsis</taxon>
    </lineage>
</organism>
<dbReference type="Proteomes" id="UP001206595">
    <property type="component" value="Unassembled WGS sequence"/>
</dbReference>
<gene>
    <name evidence="8" type="ORF">K450DRAFT_249208</name>
</gene>
<comment type="caution">
    <text evidence="8">The sequence shown here is derived from an EMBL/GenBank/DDBJ whole genome shotgun (WGS) entry which is preliminary data.</text>
</comment>
<dbReference type="RefSeq" id="XP_051442959.1">
    <property type="nucleotide sequence ID" value="XM_051590364.1"/>
</dbReference>
<feature type="compositionally biased region" description="Acidic residues" evidence="7">
    <location>
        <begin position="369"/>
        <end position="398"/>
    </location>
</feature>
<feature type="compositionally biased region" description="Polar residues" evidence="7">
    <location>
        <begin position="74"/>
        <end position="83"/>
    </location>
</feature>
<feature type="compositionally biased region" description="Basic residues" evidence="7">
    <location>
        <begin position="34"/>
        <end position="46"/>
    </location>
</feature>
<dbReference type="AlphaFoldDB" id="A0AAD5E7X3"/>
<evidence type="ECO:0000256" key="3">
    <source>
        <dbReference type="ARBA" id="ARBA00015112"/>
    </source>
</evidence>
<feature type="compositionally biased region" description="Basic residues" evidence="7">
    <location>
        <begin position="94"/>
        <end position="104"/>
    </location>
</feature>
<proteinExistence type="inferred from homology"/>
<evidence type="ECO:0000313" key="9">
    <source>
        <dbReference type="Proteomes" id="UP001206595"/>
    </source>
</evidence>
<keyword evidence="9" id="KW-1185">Reference proteome</keyword>
<dbReference type="GO" id="GO:0005737">
    <property type="term" value="C:cytoplasm"/>
    <property type="evidence" value="ECO:0007669"/>
    <property type="project" value="UniProtKB-SubCell"/>
</dbReference>
<reference evidence="8" key="1">
    <citation type="submission" date="2021-06" db="EMBL/GenBank/DDBJ databases">
        <authorList>
            <consortium name="DOE Joint Genome Institute"/>
            <person name="Mondo S.J."/>
            <person name="Amses K.R."/>
            <person name="Simmons D.R."/>
            <person name="Longcore J.E."/>
            <person name="Seto K."/>
            <person name="Alves G.H."/>
            <person name="Bonds A.E."/>
            <person name="Quandt C.A."/>
            <person name="Davis W.J."/>
            <person name="Chang Y."/>
            <person name="Letcher P.M."/>
            <person name="Powell M.J."/>
            <person name="Kuo A."/>
            <person name="Labutti K."/>
            <person name="Pangilinan J."/>
            <person name="Andreopoulos W."/>
            <person name="Tritt A."/>
            <person name="Riley R."/>
            <person name="Hundley H."/>
            <person name="Johnson J."/>
            <person name="Lipzen A."/>
            <person name="Barry K."/>
            <person name="Berbee M.L."/>
            <person name="Buchler N.E."/>
            <person name="Grigoriev I.V."/>
            <person name="Spatafora J.W."/>
            <person name="Stajich J.E."/>
            <person name="James T.Y."/>
        </authorList>
    </citation>
    <scope>NUCLEOTIDE SEQUENCE</scope>
    <source>
        <strain evidence="8">AG</strain>
    </source>
</reference>
<feature type="region of interest" description="Disordered" evidence="7">
    <location>
        <begin position="1"/>
        <end position="139"/>
    </location>
</feature>
<evidence type="ECO:0000256" key="5">
    <source>
        <dbReference type="ARBA" id="ARBA00022490"/>
    </source>
</evidence>
<feature type="region of interest" description="Disordered" evidence="7">
    <location>
        <begin position="265"/>
        <end position="316"/>
    </location>
</feature>
<evidence type="ECO:0000256" key="1">
    <source>
        <dbReference type="ARBA" id="ARBA00004496"/>
    </source>
</evidence>
<feature type="compositionally biased region" description="Polar residues" evidence="7">
    <location>
        <begin position="10"/>
        <end position="27"/>
    </location>
</feature>
<feature type="compositionally biased region" description="Acidic residues" evidence="7">
    <location>
        <begin position="273"/>
        <end position="308"/>
    </location>
</feature>
<evidence type="ECO:0000256" key="2">
    <source>
        <dbReference type="ARBA" id="ARBA00007112"/>
    </source>
</evidence>
<evidence type="ECO:0000313" key="8">
    <source>
        <dbReference type="EMBL" id="KAI8577955.1"/>
    </source>
</evidence>